<keyword evidence="2" id="KW-1185">Reference proteome</keyword>
<dbReference type="EnsemblMetazoa" id="ACUA008304-RA">
    <property type="protein sequence ID" value="ACUA008304-PA"/>
    <property type="gene ID" value="ACUA008304"/>
</dbReference>
<accession>A0A182M361</accession>
<sequence length="190" mass="21452">MPITMEVVDDPLVNGKMMTRDKRLKTVYKPCLLVICVKDPAEHTARVSYRATINRQPERRAPSCCVWFWSAIPTHPTPTDFTGGNVFIACASPPVQPTTTTTMLRRQKVVMTRDGNALLLPPQPTSFRACPEECRSSTNYTGGGKKNQVVAYDSCQFTFTERAPMLKNVSTRDWNDFTISRAKFELSEIR</sequence>
<evidence type="ECO:0000313" key="1">
    <source>
        <dbReference type="EnsemblMetazoa" id="ACUA008304-PA"/>
    </source>
</evidence>
<reference evidence="2" key="1">
    <citation type="submission" date="2013-09" db="EMBL/GenBank/DDBJ databases">
        <title>The Genome Sequence of Anopheles culicifacies species A.</title>
        <authorList>
            <consortium name="The Broad Institute Genomics Platform"/>
            <person name="Neafsey D.E."/>
            <person name="Besansky N."/>
            <person name="Howell P."/>
            <person name="Walton C."/>
            <person name="Young S.K."/>
            <person name="Zeng Q."/>
            <person name="Gargeya S."/>
            <person name="Fitzgerald M."/>
            <person name="Haas B."/>
            <person name="Abouelleil A."/>
            <person name="Allen A.W."/>
            <person name="Alvarado L."/>
            <person name="Arachchi H.M."/>
            <person name="Berlin A.M."/>
            <person name="Chapman S.B."/>
            <person name="Gainer-Dewar J."/>
            <person name="Goldberg J."/>
            <person name="Griggs A."/>
            <person name="Gujja S."/>
            <person name="Hansen M."/>
            <person name="Howarth C."/>
            <person name="Imamovic A."/>
            <person name="Ireland A."/>
            <person name="Larimer J."/>
            <person name="McCowan C."/>
            <person name="Murphy C."/>
            <person name="Pearson M."/>
            <person name="Poon T.W."/>
            <person name="Priest M."/>
            <person name="Roberts A."/>
            <person name="Saif S."/>
            <person name="Shea T."/>
            <person name="Sisk P."/>
            <person name="Sykes S."/>
            <person name="Wortman J."/>
            <person name="Nusbaum C."/>
            <person name="Birren B."/>
        </authorList>
    </citation>
    <scope>NUCLEOTIDE SEQUENCE [LARGE SCALE GENOMIC DNA]</scope>
    <source>
        <strain evidence="2">A-37</strain>
    </source>
</reference>
<evidence type="ECO:0000313" key="2">
    <source>
        <dbReference type="Proteomes" id="UP000075883"/>
    </source>
</evidence>
<dbReference type="VEuPathDB" id="VectorBase:ACUA008304"/>
<dbReference type="AlphaFoldDB" id="A0A182M361"/>
<reference evidence="1" key="2">
    <citation type="submission" date="2020-05" db="UniProtKB">
        <authorList>
            <consortium name="EnsemblMetazoa"/>
        </authorList>
    </citation>
    <scope>IDENTIFICATION</scope>
    <source>
        <strain evidence="1">A-37</strain>
    </source>
</reference>
<dbReference type="Proteomes" id="UP000075883">
    <property type="component" value="Unassembled WGS sequence"/>
</dbReference>
<dbReference type="EMBL" id="AXCM01013034">
    <property type="status" value="NOT_ANNOTATED_CDS"/>
    <property type="molecule type" value="Genomic_DNA"/>
</dbReference>
<proteinExistence type="predicted"/>
<organism evidence="1 2">
    <name type="scientific">Anopheles culicifacies</name>
    <dbReference type="NCBI Taxonomy" id="139723"/>
    <lineage>
        <taxon>Eukaryota</taxon>
        <taxon>Metazoa</taxon>
        <taxon>Ecdysozoa</taxon>
        <taxon>Arthropoda</taxon>
        <taxon>Hexapoda</taxon>
        <taxon>Insecta</taxon>
        <taxon>Pterygota</taxon>
        <taxon>Neoptera</taxon>
        <taxon>Endopterygota</taxon>
        <taxon>Diptera</taxon>
        <taxon>Nematocera</taxon>
        <taxon>Culicoidea</taxon>
        <taxon>Culicidae</taxon>
        <taxon>Anophelinae</taxon>
        <taxon>Anopheles</taxon>
        <taxon>culicifacies species complex</taxon>
    </lineage>
</organism>
<protein>
    <submittedName>
        <fullName evidence="1">Uncharacterized protein</fullName>
    </submittedName>
</protein>
<name>A0A182M361_9DIPT</name>